<evidence type="ECO:0000259" key="9">
    <source>
        <dbReference type="PROSITE" id="PS50850"/>
    </source>
</evidence>
<dbReference type="GO" id="GO:0042910">
    <property type="term" value="F:xenobiotic transmembrane transporter activity"/>
    <property type="evidence" value="ECO:0007669"/>
    <property type="project" value="InterPro"/>
</dbReference>
<comment type="similarity">
    <text evidence="2">Belongs to the major facilitator superfamily. Bcr/CmlA family.</text>
</comment>
<feature type="transmembrane region" description="Helical" evidence="8">
    <location>
        <begin position="7"/>
        <end position="24"/>
    </location>
</feature>
<dbReference type="Pfam" id="PF07690">
    <property type="entry name" value="MFS_1"/>
    <property type="match status" value="1"/>
</dbReference>
<proteinExistence type="inferred from homology"/>
<gene>
    <name evidence="10" type="primary">bcr</name>
    <name evidence="10" type="ORF">NCTC11190_01842</name>
</gene>
<feature type="transmembrane region" description="Helical" evidence="8">
    <location>
        <begin position="279"/>
        <end position="300"/>
    </location>
</feature>
<evidence type="ECO:0000256" key="3">
    <source>
        <dbReference type="ARBA" id="ARBA00022448"/>
    </source>
</evidence>
<evidence type="ECO:0000256" key="4">
    <source>
        <dbReference type="ARBA" id="ARBA00022475"/>
    </source>
</evidence>
<evidence type="ECO:0000256" key="2">
    <source>
        <dbReference type="ARBA" id="ARBA00006236"/>
    </source>
</evidence>
<dbReference type="STRING" id="880526.GCA_000427365_01978"/>
<feature type="transmembrane region" description="Helical" evidence="8">
    <location>
        <begin position="44"/>
        <end position="63"/>
    </location>
</feature>
<dbReference type="GO" id="GO:0005886">
    <property type="term" value="C:plasma membrane"/>
    <property type="evidence" value="ECO:0007669"/>
    <property type="project" value="UniProtKB-SubCell"/>
</dbReference>
<comment type="subcellular location">
    <subcellularLocation>
        <location evidence="1">Cell membrane</location>
        <topology evidence="1">Multi-pass membrane protein</topology>
    </subcellularLocation>
</comment>
<dbReference type="PANTHER" id="PTHR23502:SF132">
    <property type="entry name" value="POLYAMINE TRANSPORTER 2-RELATED"/>
    <property type="match status" value="1"/>
</dbReference>
<dbReference type="EMBL" id="UGVL01000001">
    <property type="protein sequence ID" value="SUE34610.1"/>
    <property type="molecule type" value="Genomic_DNA"/>
</dbReference>
<feature type="transmembrane region" description="Helical" evidence="8">
    <location>
        <begin position="359"/>
        <end position="378"/>
    </location>
</feature>
<dbReference type="GO" id="GO:1990961">
    <property type="term" value="P:xenobiotic detoxification by transmembrane export across the plasma membrane"/>
    <property type="evidence" value="ECO:0007669"/>
    <property type="project" value="InterPro"/>
</dbReference>
<evidence type="ECO:0000256" key="8">
    <source>
        <dbReference type="SAM" id="Phobius"/>
    </source>
</evidence>
<dbReference type="NCBIfam" id="TIGR00710">
    <property type="entry name" value="efflux_Bcr_CflA"/>
    <property type="match status" value="1"/>
</dbReference>
<feature type="transmembrane region" description="Helical" evidence="8">
    <location>
        <begin position="75"/>
        <end position="94"/>
    </location>
</feature>
<dbReference type="InterPro" id="IPR005829">
    <property type="entry name" value="Sugar_transporter_CS"/>
</dbReference>
<dbReference type="OrthoDB" id="9807274at2"/>
<evidence type="ECO:0000256" key="6">
    <source>
        <dbReference type="ARBA" id="ARBA00022989"/>
    </source>
</evidence>
<dbReference type="InterPro" id="IPR036259">
    <property type="entry name" value="MFS_trans_sf"/>
</dbReference>
<keyword evidence="4" id="KW-1003">Cell membrane</keyword>
<dbReference type="Gene3D" id="1.20.1720.10">
    <property type="entry name" value="Multidrug resistance protein D"/>
    <property type="match status" value="1"/>
</dbReference>
<keyword evidence="3" id="KW-0813">Transport</keyword>
<dbReference type="InterPro" id="IPR020846">
    <property type="entry name" value="MFS_dom"/>
</dbReference>
<dbReference type="PROSITE" id="PS50850">
    <property type="entry name" value="MFS"/>
    <property type="match status" value="1"/>
</dbReference>
<feature type="transmembrane region" description="Helical" evidence="8">
    <location>
        <begin position="337"/>
        <end position="353"/>
    </location>
</feature>
<evidence type="ECO:0000256" key="5">
    <source>
        <dbReference type="ARBA" id="ARBA00022692"/>
    </source>
</evidence>
<evidence type="ECO:0000256" key="7">
    <source>
        <dbReference type="ARBA" id="ARBA00023136"/>
    </source>
</evidence>
<dbReference type="InterPro" id="IPR004812">
    <property type="entry name" value="Efflux_drug-R_Bcr/CmlA"/>
</dbReference>
<reference evidence="10 11" key="1">
    <citation type="submission" date="2018-06" db="EMBL/GenBank/DDBJ databases">
        <authorList>
            <consortium name="Pathogen Informatics"/>
            <person name="Doyle S."/>
        </authorList>
    </citation>
    <scope>NUCLEOTIDE SEQUENCE [LARGE SCALE GENOMIC DNA]</scope>
    <source>
        <strain evidence="10 11">NCTC11190</strain>
    </source>
</reference>
<keyword evidence="5 8" id="KW-0812">Transmembrane</keyword>
<dbReference type="SUPFAM" id="SSF103473">
    <property type="entry name" value="MFS general substrate transporter"/>
    <property type="match status" value="1"/>
</dbReference>
<feature type="transmembrane region" description="Helical" evidence="8">
    <location>
        <begin position="306"/>
        <end position="325"/>
    </location>
</feature>
<accession>A0A379MUP7</accession>
<name>A0A379MUP7_9BACT</name>
<feature type="transmembrane region" description="Helical" evidence="8">
    <location>
        <begin position="100"/>
        <end position="121"/>
    </location>
</feature>
<feature type="domain" description="Major facilitator superfamily (MFS) profile" evidence="9">
    <location>
        <begin position="1"/>
        <end position="388"/>
    </location>
</feature>
<keyword evidence="7 8" id="KW-0472">Membrane</keyword>
<keyword evidence="6 8" id="KW-1133">Transmembrane helix</keyword>
<dbReference type="Proteomes" id="UP000255233">
    <property type="component" value="Unassembled WGS sequence"/>
</dbReference>
<feature type="transmembrane region" description="Helical" evidence="8">
    <location>
        <begin position="133"/>
        <end position="155"/>
    </location>
</feature>
<dbReference type="InterPro" id="IPR011701">
    <property type="entry name" value="MFS"/>
</dbReference>
<feature type="transmembrane region" description="Helical" evidence="8">
    <location>
        <begin position="246"/>
        <end position="267"/>
    </location>
</feature>
<feature type="transmembrane region" description="Helical" evidence="8">
    <location>
        <begin position="212"/>
        <end position="231"/>
    </location>
</feature>
<evidence type="ECO:0000313" key="10">
    <source>
        <dbReference type="EMBL" id="SUE34610.1"/>
    </source>
</evidence>
<protein>
    <submittedName>
        <fullName evidence="10">Sulfonamide resistance protein</fullName>
    </submittedName>
</protein>
<dbReference type="PROSITE" id="PS00216">
    <property type="entry name" value="SUGAR_TRANSPORT_1"/>
    <property type="match status" value="1"/>
</dbReference>
<evidence type="ECO:0000256" key="1">
    <source>
        <dbReference type="ARBA" id="ARBA00004651"/>
    </source>
</evidence>
<dbReference type="AlphaFoldDB" id="A0A379MUP7"/>
<feature type="transmembrane region" description="Helical" evidence="8">
    <location>
        <begin position="161"/>
        <end position="182"/>
    </location>
</feature>
<evidence type="ECO:0000313" key="11">
    <source>
        <dbReference type="Proteomes" id="UP000255233"/>
    </source>
</evidence>
<keyword evidence="11" id="KW-1185">Reference proteome</keyword>
<dbReference type="CDD" id="cd17320">
    <property type="entry name" value="MFS_MdfA_MDR_like"/>
    <property type="match status" value="1"/>
</dbReference>
<sequence length="394" mass="42118">MIRNSRIYTLLSIGTVSAMGPFVTDFYLPCLPALSGYFSTTASLVQLSLTFTMIGLAVGQLFIGPLSDRYGRKRPLVWSMALFCLATVGCLLSPDIRIFLLFRLVQGLSGAGGVVISRSIASDLYRGKELARFFSMLSIVQGLAPICAPVLGGLLLEYTDWRGIFAVLLAIGAMLTVILLRFRESLSPEARATGNIGKTFRGYVPVLRNRRFMLYVLVQAFAMGVMFSYIAASPFVFQQHFGLSPFAYSLCFGANALAIMGGSLLTARFRSASRALRAGAAGFLATGCLAAAAFVAGSVWSVEISLLSLLFFLGLILPSSTTLALELERDRAGKASAVLGFLMFFAGGALSPLTGLGDMLHSTALILFVCSAAVYGTARLTRSGERTEEAAADR</sequence>
<dbReference type="RefSeq" id="WP_084135268.1">
    <property type="nucleotide sequence ID" value="NZ_UGVL01000001.1"/>
</dbReference>
<dbReference type="PANTHER" id="PTHR23502">
    <property type="entry name" value="MAJOR FACILITATOR SUPERFAMILY"/>
    <property type="match status" value="1"/>
</dbReference>
<organism evidence="10 11">
    <name type="scientific">Rikenella microfusus</name>
    <dbReference type="NCBI Taxonomy" id="28139"/>
    <lineage>
        <taxon>Bacteria</taxon>
        <taxon>Pseudomonadati</taxon>
        <taxon>Bacteroidota</taxon>
        <taxon>Bacteroidia</taxon>
        <taxon>Bacteroidales</taxon>
        <taxon>Rikenellaceae</taxon>
        <taxon>Rikenella</taxon>
    </lineage>
</organism>